<keyword evidence="1" id="KW-1133">Transmembrane helix</keyword>
<feature type="transmembrane region" description="Helical" evidence="1">
    <location>
        <begin position="39"/>
        <end position="56"/>
    </location>
</feature>
<evidence type="ECO:0000256" key="1">
    <source>
        <dbReference type="SAM" id="Phobius"/>
    </source>
</evidence>
<feature type="transmembrane region" description="Helical" evidence="1">
    <location>
        <begin position="125"/>
        <end position="147"/>
    </location>
</feature>
<reference evidence="2 3" key="1">
    <citation type="submission" date="2018-01" db="EMBL/GenBank/DDBJ databases">
        <authorList>
            <person name="Clerissi C."/>
        </authorList>
    </citation>
    <scope>NUCLEOTIDE SEQUENCE [LARGE SCALE GENOMIC DNA]</scope>
    <source>
        <strain evidence="2">Cupriavidus sp. LMG 19464</strain>
    </source>
</reference>
<organism evidence="2 3">
    <name type="scientific">Cupriavidus taiwanensis</name>
    <dbReference type="NCBI Taxonomy" id="164546"/>
    <lineage>
        <taxon>Bacteria</taxon>
        <taxon>Pseudomonadati</taxon>
        <taxon>Pseudomonadota</taxon>
        <taxon>Betaproteobacteria</taxon>
        <taxon>Burkholderiales</taxon>
        <taxon>Burkholderiaceae</taxon>
        <taxon>Cupriavidus</taxon>
    </lineage>
</organism>
<gene>
    <name evidence="2" type="ORF">CBM2587_B60318</name>
</gene>
<proteinExistence type="predicted"/>
<dbReference type="AlphaFoldDB" id="A0A975X9W8"/>
<comment type="caution">
    <text evidence="2">The sequence shown here is derived from an EMBL/GenBank/DDBJ whole genome shotgun (WGS) entry which is preliminary data.</text>
</comment>
<accession>A0A975X9W8</accession>
<protein>
    <submittedName>
        <fullName evidence="2">Uncharacterized protein</fullName>
    </submittedName>
</protein>
<feature type="transmembrane region" description="Helical" evidence="1">
    <location>
        <begin position="94"/>
        <end position="113"/>
    </location>
</feature>
<keyword evidence="1" id="KW-0472">Membrane</keyword>
<evidence type="ECO:0000313" key="3">
    <source>
        <dbReference type="Proteomes" id="UP000256780"/>
    </source>
</evidence>
<dbReference type="EMBL" id="OFSQ01000035">
    <property type="protein sequence ID" value="SOY63306.1"/>
    <property type="molecule type" value="Genomic_DNA"/>
</dbReference>
<dbReference type="Proteomes" id="UP000256780">
    <property type="component" value="Chromosome CBM2587_b"/>
</dbReference>
<name>A0A975X9W8_9BURK</name>
<sequence length="154" mass="16357">MKSLLRSLSLHATLVVLVLLVPLAVYELVSQSRFRNVELLAFSGALAYPAYIGLWIRKMRSDRARFILYHLLLVLVTAFLALIAGGNQPSLTRIVIPALVGAATLPVAAIAALRGNRWLAVTSLGSAAFSLPVGATLSWAIFVGAALSGMRGGM</sequence>
<feature type="transmembrane region" description="Helical" evidence="1">
    <location>
        <begin position="68"/>
        <end position="88"/>
    </location>
</feature>
<evidence type="ECO:0000313" key="2">
    <source>
        <dbReference type="EMBL" id="SOY63306.1"/>
    </source>
</evidence>
<keyword evidence="1" id="KW-0812">Transmembrane</keyword>